<dbReference type="GO" id="GO:0005634">
    <property type="term" value="C:nucleus"/>
    <property type="evidence" value="ECO:0007669"/>
    <property type="project" value="TreeGrafter"/>
</dbReference>
<feature type="region of interest" description="Disordered" evidence="4">
    <location>
        <begin position="201"/>
        <end position="220"/>
    </location>
</feature>
<dbReference type="Pfam" id="PF00176">
    <property type="entry name" value="SNF2-rel_dom"/>
    <property type="match status" value="1"/>
</dbReference>
<sequence>MLASLANPTSAKLYLSNLPFHSGKEDVKAQFGTMPIASDRLLRNWDDEAVGSGASQGGRSIFQLLHGMPIPGQSVMKMAQVILELKVLEEGFKTGGAAEPWVCSGEAALASSPTNYWICRNIEQPGINTAKNTTPNTSQGSILADNMGLGKTLTTLAYILATEDLAAEYYWGDWYTDHQRPWFFALWLRYPIGSMKSGSTLRDCPRQSTSHEESQGNPTHNIRQLESKFCICLTGTPVQNRLTDLQSLITGLKLAPWDDEQIWQRCLIPQMKVGAPKAIKSLTQLMELVCLRRTKDVILNLPNKVEHAVVVRCSLRWEPFLLDLHARFIRMFGRLRTSGEHWDPAEFFRQLTMLRQFCNHPIFARAELPVQTTWLWQDSGKVILLVESIQNFLRGARGIQHPKAVVFSSFVGFLRM</sequence>
<dbReference type="PANTHER" id="PTHR45626:SF22">
    <property type="entry name" value="DNA REPAIR PROTEIN RAD5"/>
    <property type="match status" value="1"/>
</dbReference>
<dbReference type="GO" id="GO:0008094">
    <property type="term" value="F:ATP-dependent activity, acting on DNA"/>
    <property type="evidence" value="ECO:0007669"/>
    <property type="project" value="TreeGrafter"/>
</dbReference>
<reference evidence="6" key="2">
    <citation type="submission" date="2016-05" db="EMBL/GenBank/DDBJ databases">
        <title>Comparative analysis highlights variable genome content of wheat rusts and divergence of the mating loci.</title>
        <authorList>
            <person name="Cuomo C.A."/>
            <person name="Bakkeren G."/>
            <person name="Szabo L."/>
            <person name="Khalil H."/>
            <person name="Joly D."/>
            <person name="Goldberg J."/>
            <person name="Young S."/>
            <person name="Zeng Q."/>
            <person name="Fellers J."/>
        </authorList>
    </citation>
    <scope>NUCLEOTIDE SEQUENCE [LARGE SCALE GENOMIC DNA]</scope>
    <source>
        <strain evidence="6">1-1 BBBD Race 1</strain>
    </source>
</reference>
<dbReference type="GO" id="GO:0005524">
    <property type="term" value="F:ATP binding"/>
    <property type="evidence" value="ECO:0007669"/>
    <property type="project" value="UniProtKB-KW"/>
</dbReference>
<evidence type="ECO:0000256" key="4">
    <source>
        <dbReference type="SAM" id="MobiDB-lite"/>
    </source>
</evidence>
<evidence type="ECO:0000256" key="3">
    <source>
        <dbReference type="ARBA" id="ARBA00022840"/>
    </source>
</evidence>
<keyword evidence="8" id="KW-1185">Reference proteome</keyword>
<dbReference type="SUPFAM" id="SSF52540">
    <property type="entry name" value="P-loop containing nucleoside triphosphate hydrolases"/>
    <property type="match status" value="1"/>
</dbReference>
<dbReference type="AlphaFoldDB" id="A0A180G552"/>
<dbReference type="EMBL" id="ADAS02000297">
    <property type="protein sequence ID" value="OAV87730.1"/>
    <property type="molecule type" value="Genomic_DNA"/>
</dbReference>
<dbReference type="InterPro" id="IPR050628">
    <property type="entry name" value="SNF2_RAD54_helicase_TF"/>
</dbReference>
<evidence type="ECO:0000259" key="5">
    <source>
        <dbReference type="Pfam" id="PF00176"/>
    </source>
</evidence>
<dbReference type="Gene3D" id="3.40.50.10810">
    <property type="entry name" value="Tandem AAA-ATPase domain"/>
    <property type="match status" value="2"/>
</dbReference>
<keyword evidence="2" id="KW-0378">Hydrolase</keyword>
<dbReference type="GO" id="GO:0006281">
    <property type="term" value="P:DNA repair"/>
    <property type="evidence" value="ECO:0007669"/>
    <property type="project" value="TreeGrafter"/>
</dbReference>
<dbReference type="STRING" id="630390.A0A180G552"/>
<protein>
    <recommendedName>
        <fullName evidence="5">SNF2 N-terminal domain-containing protein</fullName>
    </recommendedName>
</protein>
<dbReference type="OrthoDB" id="448448at2759"/>
<reference evidence="7" key="4">
    <citation type="submission" date="2025-05" db="UniProtKB">
        <authorList>
            <consortium name="EnsemblFungi"/>
        </authorList>
    </citation>
    <scope>IDENTIFICATION</scope>
    <source>
        <strain evidence="7">isolate 1-1 / race 1 (BBBD)</strain>
    </source>
</reference>
<feature type="compositionally biased region" description="Basic and acidic residues" evidence="4">
    <location>
        <begin position="203"/>
        <end position="214"/>
    </location>
</feature>
<accession>A0A180G552</accession>
<feature type="domain" description="SNF2 N-terminal" evidence="5">
    <location>
        <begin position="219"/>
        <end position="361"/>
    </location>
</feature>
<keyword evidence="3" id="KW-0067">ATP-binding</keyword>
<dbReference type="EnsemblFungi" id="PTTG_29304-t43_1">
    <property type="protein sequence ID" value="PTTG_29304-t43_1-p1"/>
    <property type="gene ID" value="PTTG_29304"/>
</dbReference>
<proteinExistence type="predicted"/>
<evidence type="ECO:0000313" key="8">
    <source>
        <dbReference type="Proteomes" id="UP000005240"/>
    </source>
</evidence>
<gene>
    <name evidence="6" type="ORF">PTTG_29304</name>
</gene>
<keyword evidence="1" id="KW-0547">Nucleotide-binding</keyword>
<dbReference type="Gene3D" id="3.40.50.300">
    <property type="entry name" value="P-loop containing nucleotide triphosphate hydrolases"/>
    <property type="match status" value="1"/>
</dbReference>
<name>A0A180G552_PUCT1</name>
<dbReference type="InterPro" id="IPR000330">
    <property type="entry name" value="SNF2_N"/>
</dbReference>
<evidence type="ECO:0000256" key="2">
    <source>
        <dbReference type="ARBA" id="ARBA00022801"/>
    </source>
</evidence>
<evidence type="ECO:0000313" key="6">
    <source>
        <dbReference type="EMBL" id="OAV87730.1"/>
    </source>
</evidence>
<dbReference type="InterPro" id="IPR027417">
    <property type="entry name" value="P-loop_NTPase"/>
</dbReference>
<dbReference type="PANTHER" id="PTHR45626">
    <property type="entry name" value="TRANSCRIPTION TERMINATION FACTOR 2-RELATED"/>
    <property type="match status" value="1"/>
</dbReference>
<evidence type="ECO:0000313" key="7">
    <source>
        <dbReference type="EnsemblFungi" id="PTTG_29304-t43_1-p1"/>
    </source>
</evidence>
<dbReference type="Proteomes" id="UP000005240">
    <property type="component" value="Unassembled WGS sequence"/>
</dbReference>
<reference evidence="6" key="1">
    <citation type="submission" date="2009-11" db="EMBL/GenBank/DDBJ databases">
        <authorList>
            <consortium name="The Broad Institute Genome Sequencing Platform"/>
            <person name="Ward D."/>
            <person name="Feldgarden M."/>
            <person name="Earl A."/>
            <person name="Young S.K."/>
            <person name="Zeng Q."/>
            <person name="Koehrsen M."/>
            <person name="Alvarado L."/>
            <person name="Berlin A."/>
            <person name="Bochicchio J."/>
            <person name="Borenstein D."/>
            <person name="Chapman S.B."/>
            <person name="Chen Z."/>
            <person name="Engels R."/>
            <person name="Freedman E."/>
            <person name="Gellesch M."/>
            <person name="Goldberg J."/>
            <person name="Griggs A."/>
            <person name="Gujja S."/>
            <person name="Heilman E."/>
            <person name="Heiman D."/>
            <person name="Hepburn T."/>
            <person name="Howarth C."/>
            <person name="Jen D."/>
            <person name="Larson L."/>
            <person name="Lewis B."/>
            <person name="Mehta T."/>
            <person name="Park D."/>
            <person name="Pearson M."/>
            <person name="Roberts A."/>
            <person name="Saif S."/>
            <person name="Shea T."/>
            <person name="Shenoy N."/>
            <person name="Sisk P."/>
            <person name="Stolte C."/>
            <person name="Sykes S."/>
            <person name="Thomson T."/>
            <person name="Walk T."/>
            <person name="White J."/>
            <person name="Yandava C."/>
            <person name="Izard J."/>
            <person name="Baranova O.V."/>
            <person name="Blanton J.M."/>
            <person name="Tanner A.C."/>
            <person name="Dewhirst F.E."/>
            <person name="Haas B."/>
            <person name="Nusbaum C."/>
            <person name="Birren B."/>
        </authorList>
    </citation>
    <scope>NUCLEOTIDE SEQUENCE [LARGE SCALE GENOMIC DNA]</scope>
    <source>
        <strain evidence="6">1-1 BBBD Race 1</strain>
    </source>
</reference>
<organism evidence="6">
    <name type="scientific">Puccinia triticina (isolate 1-1 / race 1 (BBBD))</name>
    <name type="common">Brown leaf rust fungus</name>
    <dbReference type="NCBI Taxonomy" id="630390"/>
    <lineage>
        <taxon>Eukaryota</taxon>
        <taxon>Fungi</taxon>
        <taxon>Dikarya</taxon>
        <taxon>Basidiomycota</taxon>
        <taxon>Pucciniomycotina</taxon>
        <taxon>Pucciniomycetes</taxon>
        <taxon>Pucciniales</taxon>
        <taxon>Pucciniaceae</taxon>
        <taxon>Puccinia</taxon>
    </lineage>
</organism>
<dbReference type="VEuPathDB" id="FungiDB:PTTG_29304"/>
<dbReference type="GO" id="GO:0016787">
    <property type="term" value="F:hydrolase activity"/>
    <property type="evidence" value="ECO:0007669"/>
    <property type="project" value="UniProtKB-KW"/>
</dbReference>
<reference evidence="7 8" key="3">
    <citation type="journal article" date="2017" name="G3 (Bethesda)">
        <title>Comparative analysis highlights variable genome content of wheat rusts and divergence of the mating loci.</title>
        <authorList>
            <person name="Cuomo C.A."/>
            <person name="Bakkeren G."/>
            <person name="Khalil H.B."/>
            <person name="Panwar V."/>
            <person name="Joly D."/>
            <person name="Linning R."/>
            <person name="Sakthikumar S."/>
            <person name="Song X."/>
            <person name="Adiconis X."/>
            <person name="Fan L."/>
            <person name="Goldberg J.M."/>
            <person name="Levin J.Z."/>
            <person name="Young S."/>
            <person name="Zeng Q."/>
            <person name="Anikster Y."/>
            <person name="Bruce M."/>
            <person name="Wang M."/>
            <person name="Yin C."/>
            <person name="McCallum B."/>
            <person name="Szabo L.J."/>
            <person name="Hulbert S."/>
            <person name="Chen X."/>
            <person name="Fellers J.P."/>
        </authorList>
    </citation>
    <scope>NUCLEOTIDE SEQUENCE</scope>
    <source>
        <strain evidence="7">isolate 1-1 / race 1 (BBBD)</strain>
        <strain evidence="8">Isolate 1-1 / race 1 (BBBD)</strain>
    </source>
</reference>
<evidence type="ECO:0000256" key="1">
    <source>
        <dbReference type="ARBA" id="ARBA00022741"/>
    </source>
</evidence>
<dbReference type="InterPro" id="IPR038718">
    <property type="entry name" value="SNF2-like_sf"/>
</dbReference>